<feature type="region of interest" description="Disordered" evidence="1">
    <location>
        <begin position="1"/>
        <end position="50"/>
    </location>
</feature>
<reference evidence="3 4" key="1">
    <citation type="submission" date="2023-07" db="EMBL/GenBank/DDBJ databases">
        <title>Sorghum-associated microbial communities from plants grown in Nebraska, USA.</title>
        <authorList>
            <person name="Schachtman D."/>
        </authorList>
    </citation>
    <scope>NUCLEOTIDE SEQUENCE [LARGE SCALE GENOMIC DNA]</scope>
    <source>
        <strain evidence="3 4">2980</strain>
    </source>
</reference>
<dbReference type="Proteomes" id="UP001259347">
    <property type="component" value="Unassembled WGS sequence"/>
</dbReference>
<dbReference type="InterPro" id="IPR050228">
    <property type="entry name" value="Carboxylesterase_BioH"/>
</dbReference>
<keyword evidence="4" id="KW-1185">Reference proteome</keyword>
<dbReference type="InterPro" id="IPR029058">
    <property type="entry name" value="AB_hydrolase_fold"/>
</dbReference>
<dbReference type="PANTHER" id="PTHR43194:SF2">
    <property type="entry name" value="PEROXISOMAL MEMBRANE PROTEIN LPX1"/>
    <property type="match status" value="1"/>
</dbReference>
<evidence type="ECO:0000259" key="2">
    <source>
        <dbReference type="Pfam" id="PF12697"/>
    </source>
</evidence>
<dbReference type="EMBL" id="JAVDUM010000006">
    <property type="protein sequence ID" value="MDR6867069.1"/>
    <property type="molecule type" value="Genomic_DNA"/>
</dbReference>
<dbReference type="RefSeq" id="WP_310019477.1">
    <property type="nucleotide sequence ID" value="NZ_JAVDUM010000006.1"/>
</dbReference>
<accession>A0ABU1SBS2</accession>
<evidence type="ECO:0000313" key="4">
    <source>
        <dbReference type="Proteomes" id="UP001259347"/>
    </source>
</evidence>
<dbReference type="PANTHER" id="PTHR43194">
    <property type="entry name" value="HYDROLASE ALPHA/BETA FOLD FAMILY"/>
    <property type="match status" value="1"/>
</dbReference>
<protein>
    <submittedName>
        <fullName evidence="3">Pimeloyl-ACP methyl ester carboxylesterase</fullName>
    </submittedName>
</protein>
<dbReference type="Pfam" id="PF12697">
    <property type="entry name" value="Abhydrolase_6"/>
    <property type="match status" value="1"/>
</dbReference>
<dbReference type="Gene3D" id="3.40.50.1820">
    <property type="entry name" value="alpha/beta hydrolase"/>
    <property type="match status" value="1"/>
</dbReference>
<organism evidence="3 4">
    <name type="scientific">Microbacterium resistens</name>
    <dbReference type="NCBI Taxonomy" id="156977"/>
    <lineage>
        <taxon>Bacteria</taxon>
        <taxon>Bacillati</taxon>
        <taxon>Actinomycetota</taxon>
        <taxon>Actinomycetes</taxon>
        <taxon>Micrococcales</taxon>
        <taxon>Microbacteriaceae</taxon>
        <taxon>Microbacterium</taxon>
    </lineage>
</organism>
<evidence type="ECO:0000256" key="1">
    <source>
        <dbReference type="SAM" id="MobiDB-lite"/>
    </source>
</evidence>
<comment type="caution">
    <text evidence="3">The sequence shown here is derived from an EMBL/GenBank/DDBJ whole genome shotgun (WGS) entry which is preliminary data.</text>
</comment>
<dbReference type="SUPFAM" id="SSF53474">
    <property type="entry name" value="alpha/beta-Hydrolases"/>
    <property type="match status" value="1"/>
</dbReference>
<feature type="domain" description="AB hydrolase-1" evidence="2">
    <location>
        <begin position="54"/>
        <end position="273"/>
    </location>
</feature>
<sequence length="294" mass="31159">MGGLAFTDIRPPATAGHGAGPGPELGAVPATTPGATSIAPNATPGGHPTEPVPLVFLHGAGWAGVSWHRQVAEFRHERRCIVIDLPGHGASRDIPWTTFDDVADQVADVIAEQVGSPVDLVGFSLGGDIGIRLLARHPALIRTAMLTGVSTSAVPRAERLFEALTWPFVATPLVHRILTDAMKLDAGTRRRHLRETAPLRIADYRLLSAQVLHGADVSDLSGVETPVLVLAGACESGHARRSAPDLAAHLPRAVWAEVSGAGHSWHVQRPDVFNLALRQWLADPGTVPRVLRTS</sequence>
<gene>
    <name evidence="3" type="ORF">J2Y69_001668</name>
</gene>
<evidence type="ECO:0000313" key="3">
    <source>
        <dbReference type="EMBL" id="MDR6867069.1"/>
    </source>
</evidence>
<name>A0ABU1SBS2_9MICO</name>
<dbReference type="InterPro" id="IPR000073">
    <property type="entry name" value="AB_hydrolase_1"/>
</dbReference>
<proteinExistence type="predicted"/>